<dbReference type="AlphaFoldDB" id="A0A6J4TIJ1"/>
<dbReference type="PANTHER" id="PTHR47691">
    <property type="entry name" value="REGULATOR-RELATED"/>
    <property type="match status" value="1"/>
</dbReference>
<dbReference type="InterPro" id="IPR011990">
    <property type="entry name" value="TPR-like_helical_dom_sf"/>
</dbReference>
<sequence>MADAPAATRRDTLPRPRTSLIGRDGAAARVAELLLRPEVPLVTLTGPGGVGKTRLAIRVAETLRDRDHFPDGVWFVDLAPLRDPALVLPAVARALAVRDDGGTAPERALRAHLRPRQLLLLLDNLEQVAEVGPALADLLRACPGVSLLATSRVSLRIGGEHLFPVPPLARDAADPAAADSVVLLVERARAARPGFALTAATAPVAVALCRALDGLPLALELAAARLAILSPDALLARLGQRLEWRGDAPDHPARQRTLRDAIAWSHDLLTPGQQTLFRRLGVFAGGFTLDAAGAVWGSGVWGPGSEDDVGRSLPGPRTPDPGPQASVLDDLAALVDASLVRGWDPGEAGVDEAPGRLGMLETIGAYARERLDAAGETAAAREAHLAYVLDLAERADVALRGPEQGDWMRRLDADLDNLRAALDWALDPAREGTGDAVALRLAAALWLFFTGKGLLREGRDWLRRALAANGAATPLLRAKAHLYLANLANNLVEFADARAAYEASLALWRELDDRQGAAAALLGLGTVAVSVGDGSAARAYLAESMALYRAMDDPAGVGLSLHHLGTAAEEVGDADAARTAYEAALAIWRERGDTGGEAYARLGLGRIAARRGDPDGGRAHLDASLAAFAAIGHTVGVAAARHDLGRAAHAANDLPAAARHEQAGLGLARELGDWASLVDGVEGVALVALDARRPEPGVRLLAATSAWRERVGLVRAREDDAQVTRALRAARRPLGRAAFAAAWAAGGATGLERAASDAAAEAELLVAAHDSTGARPARRAKRASANAAGGALSPREREVLALIVAGRPDRENADP</sequence>
<dbReference type="Gene3D" id="1.25.40.10">
    <property type="entry name" value="Tetratricopeptide repeat domain"/>
    <property type="match status" value="1"/>
</dbReference>
<protein>
    <recommendedName>
        <fullName evidence="1">NACHT domain-containing protein</fullName>
    </recommendedName>
</protein>
<proteinExistence type="predicted"/>
<dbReference type="EMBL" id="CADCWE010000022">
    <property type="protein sequence ID" value="CAA9524294.1"/>
    <property type="molecule type" value="Genomic_DNA"/>
</dbReference>
<dbReference type="SMART" id="SM00028">
    <property type="entry name" value="TPR"/>
    <property type="match status" value="5"/>
</dbReference>
<gene>
    <name evidence="2" type="ORF">AVDCRST_MAG73-368</name>
</gene>
<dbReference type="InterPro" id="IPR019734">
    <property type="entry name" value="TPR_rpt"/>
</dbReference>
<dbReference type="InterPro" id="IPR007111">
    <property type="entry name" value="NACHT_NTPase"/>
</dbReference>
<dbReference type="SUPFAM" id="SSF52540">
    <property type="entry name" value="P-loop containing nucleoside triphosphate hydrolases"/>
    <property type="match status" value="1"/>
</dbReference>
<dbReference type="InterPro" id="IPR027417">
    <property type="entry name" value="P-loop_NTPase"/>
</dbReference>
<name>A0A6J4TIJ1_9BACT</name>
<dbReference type="Gene3D" id="3.40.50.300">
    <property type="entry name" value="P-loop containing nucleotide triphosphate hydrolases"/>
    <property type="match status" value="1"/>
</dbReference>
<evidence type="ECO:0000259" key="1">
    <source>
        <dbReference type="Pfam" id="PF05729"/>
    </source>
</evidence>
<dbReference type="Pfam" id="PF05729">
    <property type="entry name" value="NACHT"/>
    <property type="match status" value="1"/>
</dbReference>
<feature type="non-terminal residue" evidence="2">
    <location>
        <position position="815"/>
    </location>
</feature>
<dbReference type="PRINTS" id="PR00364">
    <property type="entry name" value="DISEASERSIST"/>
</dbReference>
<accession>A0A6J4TIJ1</accession>
<organism evidence="2">
    <name type="scientific">uncultured Thermomicrobiales bacterium</name>
    <dbReference type="NCBI Taxonomy" id="1645740"/>
    <lineage>
        <taxon>Bacteria</taxon>
        <taxon>Pseudomonadati</taxon>
        <taxon>Thermomicrobiota</taxon>
        <taxon>Thermomicrobia</taxon>
        <taxon>Thermomicrobiales</taxon>
        <taxon>environmental samples</taxon>
    </lineage>
</organism>
<reference evidence="2" key="1">
    <citation type="submission" date="2020-02" db="EMBL/GenBank/DDBJ databases">
        <authorList>
            <person name="Meier V. D."/>
        </authorList>
    </citation>
    <scope>NUCLEOTIDE SEQUENCE</scope>
    <source>
        <strain evidence="2">AVDCRST_MAG73</strain>
    </source>
</reference>
<dbReference type="SUPFAM" id="SSF48452">
    <property type="entry name" value="TPR-like"/>
    <property type="match status" value="1"/>
</dbReference>
<evidence type="ECO:0000313" key="2">
    <source>
        <dbReference type="EMBL" id="CAA9524294.1"/>
    </source>
</evidence>
<dbReference type="PANTHER" id="PTHR47691:SF3">
    <property type="entry name" value="HTH-TYPE TRANSCRIPTIONAL REGULATOR RV0890C-RELATED"/>
    <property type="match status" value="1"/>
</dbReference>
<feature type="domain" description="NACHT" evidence="1">
    <location>
        <begin position="42"/>
        <end position="153"/>
    </location>
</feature>